<dbReference type="PROSITE" id="PS00676">
    <property type="entry name" value="SIGMA54_INTERACT_2"/>
    <property type="match status" value="1"/>
</dbReference>
<feature type="region of interest" description="Disordered" evidence="9">
    <location>
        <begin position="1"/>
        <end position="25"/>
    </location>
</feature>
<evidence type="ECO:0000256" key="1">
    <source>
        <dbReference type="ARBA" id="ARBA00022741"/>
    </source>
</evidence>
<geneLocation type="plasmid" evidence="12 13">
    <name>unnamed1</name>
</geneLocation>
<accession>A0A2U9S7I3</accession>
<dbReference type="GO" id="GO:0005524">
    <property type="term" value="F:ATP binding"/>
    <property type="evidence" value="ECO:0007669"/>
    <property type="project" value="UniProtKB-KW"/>
</dbReference>
<feature type="compositionally biased region" description="Basic and acidic residues" evidence="9">
    <location>
        <begin position="1"/>
        <end position="11"/>
    </location>
</feature>
<evidence type="ECO:0000256" key="4">
    <source>
        <dbReference type="ARBA" id="ARBA00023015"/>
    </source>
</evidence>
<evidence type="ECO:0000256" key="9">
    <source>
        <dbReference type="SAM" id="MobiDB-lite"/>
    </source>
</evidence>
<evidence type="ECO:0000256" key="5">
    <source>
        <dbReference type="ARBA" id="ARBA00023125"/>
    </source>
</evidence>
<dbReference type="InterPro" id="IPR002078">
    <property type="entry name" value="Sigma_54_int"/>
</dbReference>
<feature type="modified residue" description="4-aspartylphosphate" evidence="8">
    <location>
        <position position="76"/>
    </location>
</feature>
<dbReference type="InterPro" id="IPR058031">
    <property type="entry name" value="AAA_lid_NorR"/>
</dbReference>
<name>A0A2U9S7I3_9PROT</name>
<keyword evidence="8" id="KW-0597">Phosphoprotein</keyword>
<dbReference type="SUPFAM" id="SSF52540">
    <property type="entry name" value="P-loop containing nucleoside triphosphate hydrolases"/>
    <property type="match status" value="1"/>
</dbReference>
<dbReference type="InterPro" id="IPR002197">
    <property type="entry name" value="HTH_Fis"/>
</dbReference>
<dbReference type="SUPFAM" id="SSF52172">
    <property type="entry name" value="CheY-like"/>
    <property type="match status" value="1"/>
</dbReference>
<dbReference type="CDD" id="cd00009">
    <property type="entry name" value="AAA"/>
    <property type="match status" value="1"/>
</dbReference>
<dbReference type="InterPro" id="IPR027417">
    <property type="entry name" value="P-loop_NTPase"/>
</dbReference>
<keyword evidence="3" id="KW-0902">Two-component regulatory system</keyword>
<gene>
    <name evidence="12" type="ORF">DM194_14340</name>
</gene>
<dbReference type="Gene3D" id="1.10.8.60">
    <property type="match status" value="1"/>
</dbReference>
<evidence type="ECO:0000313" key="13">
    <source>
        <dbReference type="Proteomes" id="UP000249605"/>
    </source>
</evidence>
<dbReference type="Pfam" id="PF02954">
    <property type="entry name" value="HTH_8"/>
    <property type="match status" value="1"/>
</dbReference>
<dbReference type="OrthoDB" id="9770562at2"/>
<dbReference type="PANTHER" id="PTHR32071:SF91">
    <property type="entry name" value="TUNGSTATE-RESPONSIVE TWO COMPONENT SIGMA54-DEPENDENT SIGNAL TRANSDUCTION SYSTEM RESPONSE REGULATOR FIS FAMILY"/>
    <property type="match status" value="1"/>
</dbReference>
<dbReference type="Gene3D" id="3.40.50.300">
    <property type="entry name" value="P-loop containing nucleotide triphosphate hydrolases"/>
    <property type="match status" value="1"/>
</dbReference>
<keyword evidence="5" id="KW-0238">DNA-binding</keyword>
<protein>
    <submittedName>
        <fullName evidence="12">Sigma-54-dependent Fis family transcriptional regulator</fullName>
    </submittedName>
</protein>
<dbReference type="Gene3D" id="3.40.50.2300">
    <property type="match status" value="1"/>
</dbReference>
<feature type="domain" description="Response regulatory" evidence="11">
    <location>
        <begin position="27"/>
        <end position="141"/>
    </location>
</feature>
<dbReference type="PRINTS" id="PR01590">
    <property type="entry name" value="HTHFIS"/>
</dbReference>
<dbReference type="InterPro" id="IPR003593">
    <property type="entry name" value="AAA+_ATPase"/>
</dbReference>
<dbReference type="InterPro" id="IPR025944">
    <property type="entry name" value="Sigma_54_int_dom_CS"/>
</dbReference>
<evidence type="ECO:0000256" key="6">
    <source>
        <dbReference type="ARBA" id="ARBA00023159"/>
    </source>
</evidence>
<keyword evidence="4" id="KW-0805">Transcription regulation</keyword>
<dbReference type="InterPro" id="IPR011006">
    <property type="entry name" value="CheY-like_superfamily"/>
</dbReference>
<dbReference type="GO" id="GO:0000160">
    <property type="term" value="P:phosphorelay signal transduction system"/>
    <property type="evidence" value="ECO:0007669"/>
    <property type="project" value="UniProtKB-KW"/>
</dbReference>
<dbReference type="InterPro" id="IPR009057">
    <property type="entry name" value="Homeodomain-like_sf"/>
</dbReference>
<keyword evidence="2" id="KW-0067">ATP-binding</keyword>
<dbReference type="PROSITE" id="PS00688">
    <property type="entry name" value="SIGMA54_INTERACT_3"/>
    <property type="match status" value="1"/>
</dbReference>
<dbReference type="SMART" id="SM00382">
    <property type="entry name" value="AAA"/>
    <property type="match status" value="1"/>
</dbReference>
<dbReference type="SMART" id="SM00448">
    <property type="entry name" value="REC"/>
    <property type="match status" value="1"/>
</dbReference>
<dbReference type="GO" id="GO:0006355">
    <property type="term" value="P:regulation of DNA-templated transcription"/>
    <property type="evidence" value="ECO:0007669"/>
    <property type="project" value="InterPro"/>
</dbReference>
<evidence type="ECO:0000259" key="10">
    <source>
        <dbReference type="PROSITE" id="PS50045"/>
    </source>
</evidence>
<organism evidence="12 13">
    <name type="scientific">Azospirillum ramasamyi</name>
    <dbReference type="NCBI Taxonomy" id="682998"/>
    <lineage>
        <taxon>Bacteria</taxon>
        <taxon>Pseudomonadati</taxon>
        <taxon>Pseudomonadota</taxon>
        <taxon>Alphaproteobacteria</taxon>
        <taxon>Rhodospirillales</taxon>
        <taxon>Azospirillaceae</taxon>
        <taxon>Azospirillum</taxon>
    </lineage>
</organism>
<dbReference type="Pfam" id="PF25601">
    <property type="entry name" value="AAA_lid_14"/>
    <property type="match status" value="1"/>
</dbReference>
<dbReference type="PANTHER" id="PTHR32071">
    <property type="entry name" value="TRANSCRIPTIONAL REGULATORY PROTEIN"/>
    <property type="match status" value="1"/>
</dbReference>
<dbReference type="InterPro" id="IPR001789">
    <property type="entry name" value="Sig_transdc_resp-reg_receiver"/>
</dbReference>
<dbReference type="GO" id="GO:0043565">
    <property type="term" value="F:sequence-specific DNA binding"/>
    <property type="evidence" value="ECO:0007669"/>
    <property type="project" value="InterPro"/>
</dbReference>
<dbReference type="KEGG" id="azm:DM194_14340"/>
<dbReference type="Proteomes" id="UP000249605">
    <property type="component" value="Plasmid unnamed1"/>
</dbReference>
<keyword evidence="6" id="KW-0010">Activator</keyword>
<dbReference type="SUPFAM" id="SSF46689">
    <property type="entry name" value="Homeodomain-like"/>
    <property type="match status" value="1"/>
</dbReference>
<evidence type="ECO:0000259" key="11">
    <source>
        <dbReference type="PROSITE" id="PS50110"/>
    </source>
</evidence>
<evidence type="ECO:0000256" key="2">
    <source>
        <dbReference type="ARBA" id="ARBA00022840"/>
    </source>
</evidence>
<sequence length="466" mass="50522">MPTDPLPRDEDAVPSAGAKEESAPAPSVLIVDDEEGIRNFLSRSLERRGWHVTATGSAEEAALHLERHCVDLIVLDIALPGRSGLDWLKELQGAGFGGDVILITAFADIDTAIEALRAGAADLILKPFRVEQIVSAIGRCVERTRLQRENFVLRRQLAKRRGATDEIVGRSAAIARLRALIERVAPSPSTVLIEGESGVGKELVARALHTRSHRADRPFVALNCAAVSADLVEAELFGHLRGAFTGAKEARKGLFYYAHGGTLFLDEIGELPLALQSKLLRVLEERRVRPVGGEQELPVDVRVVAATNRDLKAEVSAGRFRADLFYRLAVMTLRVPPLRERGDDVVELARRFMGVLSLRLGVPPLDIDASLEAALVAYSWPGNVRELRNLVERALLFGEFPLEDLGLSVCAAQEGDGGAGGQTLAEVEKRHILAVLAGCGGNRARAAALLGVSRKTLDRKWAEWGV</sequence>
<evidence type="ECO:0000256" key="3">
    <source>
        <dbReference type="ARBA" id="ARBA00023012"/>
    </source>
</evidence>
<dbReference type="Gene3D" id="1.10.10.60">
    <property type="entry name" value="Homeodomain-like"/>
    <property type="match status" value="1"/>
</dbReference>
<dbReference type="FunFam" id="3.40.50.300:FF:000006">
    <property type="entry name" value="DNA-binding transcriptional regulator NtrC"/>
    <property type="match status" value="1"/>
</dbReference>
<keyword evidence="7" id="KW-0804">Transcription</keyword>
<keyword evidence="1" id="KW-0547">Nucleotide-binding</keyword>
<dbReference type="PROSITE" id="PS50045">
    <property type="entry name" value="SIGMA54_INTERACT_4"/>
    <property type="match status" value="1"/>
</dbReference>
<feature type="domain" description="Sigma-54 factor interaction" evidence="10">
    <location>
        <begin position="167"/>
        <end position="396"/>
    </location>
</feature>
<dbReference type="RefSeq" id="WP_111068267.1">
    <property type="nucleotide sequence ID" value="NZ_CP029830.1"/>
</dbReference>
<dbReference type="Pfam" id="PF00158">
    <property type="entry name" value="Sigma54_activat"/>
    <property type="match status" value="1"/>
</dbReference>
<dbReference type="PROSITE" id="PS00675">
    <property type="entry name" value="SIGMA54_INTERACT_1"/>
    <property type="match status" value="1"/>
</dbReference>
<keyword evidence="13" id="KW-1185">Reference proteome</keyword>
<dbReference type="AlphaFoldDB" id="A0A2U9S7I3"/>
<reference evidence="12 13" key="1">
    <citation type="submission" date="2018-06" db="EMBL/GenBank/DDBJ databases">
        <title>Complete genome sequencing of Azospirillum sp. M2T2B2.</title>
        <authorList>
            <person name="Heo J."/>
            <person name="Kim S.-J."/>
            <person name="Kwon S.-W."/>
            <person name="Anandham R."/>
        </authorList>
    </citation>
    <scope>NUCLEOTIDE SEQUENCE [LARGE SCALE GENOMIC DNA]</scope>
    <source>
        <strain evidence="12 13">M2T2B2</strain>
        <plasmid evidence="12 13">unnamed1</plasmid>
    </source>
</reference>
<dbReference type="Pfam" id="PF00072">
    <property type="entry name" value="Response_reg"/>
    <property type="match status" value="1"/>
</dbReference>
<dbReference type="PROSITE" id="PS50110">
    <property type="entry name" value="RESPONSE_REGULATORY"/>
    <property type="match status" value="1"/>
</dbReference>
<evidence type="ECO:0000256" key="8">
    <source>
        <dbReference type="PROSITE-ProRule" id="PRU00169"/>
    </source>
</evidence>
<keyword evidence="12" id="KW-0614">Plasmid</keyword>
<dbReference type="InterPro" id="IPR025943">
    <property type="entry name" value="Sigma_54_int_dom_ATP-bd_2"/>
</dbReference>
<evidence type="ECO:0000313" key="12">
    <source>
        <dbReference type="EMBL" id="AWU95500.1"/>
    </source>
</evidence>
<dbReference type="EMBL" id="CP029830">
    <property type="protein sequence ID" value="AWU95500.1"/>
    <property type="molecule type" value="Genomic_DNA"/>
</dbReference>
<evidence type="ECO:0000256" key="7">
    <source>
        <dbReference type="ARBA" id="ARBA00023163"/>
    </source>
</evidence>
<proteinExistence type="predicted"/>
<dbReference type="InterPro" id="IPR025662">
    <property type="entry name" value="Sigma_54_int_dom_ATP-bd_1"/>
</dbReference>